<dbReference type="CDD" id="cd00782">
    <property type="entry name" value="MutL_Trans"/>
    <property type="match status" value="1"/>
</dbReference>
<evidence type="ECO:0000256" key="3">
    <source>
        <dbReference type="ARBA" id="ARBA00023204"/>
    </source>
</evidence>
<dbReference type="Proteomes" id="UP000269352">
    <property type="component" value="Unassembled WGS sequence"/>
</dbReference>
<evidence type="ECO:0000256" key="1">
    <source>
        <dbReference type="ARBA" id="ARBA00006082"/>
    </source>
</evidence>
<dbReference type="Gene3D" id="3.30.1370.100">
    <property type="entry name" value="MutL, C-terminal domain, regulatory subdomain"/>
    <property type="match status" value="1"/>
</dbReference>
<dbReference type="CDD" id="cd16926">
    <property type="entry name" value="HATPase_MutL-MLH-PMS-like"/>
    <property type="match status" value="1"/>
</dbReference>
<dbReference type="SMART" id="SM01340">
    <property type="entry name" value="DNA_mis_repair"/>
    <property type="match status" value="1"/>
</dbReference>
<dbReference type="GO" id="GO:0030983">
    <property type="term" value="F:mismatched DNA binding"/>
    <property type="evidence" value="ECO:0007669"/>
    <property type="project" value="InterPro"/>
</dbReference>
<dbReference type="Gene3D" id="3.30.230.10">
    <property type="match status" value="1"/>
</dbReference>
<dbReference type="HAMAP" id="MF_00149">
    <property type="entry name" value="DNA_mis_repair"/>
    <property type="match status" value="1"/>
</dbReference>
<dbReference type="InterPro" id="IPR014721">
    <property type="entry name" value="Ribsml_uS5_D2-typ_fold_subgr"/>
</dbReference>
<dbReference type="GO" id="GO:0006298">
    <property type="term" value="P:mismatch repair"/>
    <property type="evidence" value="ECO:0007669"/>
    <property type="project" value="UniProtKB-UniRule"/>
</dbReference>
<protein>
    <recommendedName>
        <fullName evidence="4">DNA mismatch repair protein MutL</fullName>
    </recommendedName>
</protein>
<dbReference type="InterPro" id="IPR020667">
    <property type="entry name" value="DNA_mismatch_repair_MutL"/>
</dbReference>
<keyword evidence="2 4" id="KW-0227">DNA damage</keyword>
<keyword evidence="8" id="KW-1185">Reference proteome</keyword>
<comment type="caution">
    <text evidence="7">The sequence shown here is derived from an EMBL/GenBank/DDBJ whole genome shotgun (WGS) entry which is preliminary data.</text>
</comment>
<dbReference type="GO" id="GO:0032300">
    <property type="term" value="C:mismatch repair complex"/>
    <property type="evidence" value="ECO:0007669"/>
    <property type="project" value="InterPro"/>
</dbReference>
<feature type="domain" description="DNA mismatch repair protein S5" evidence="6">
    <location>
        <begin position="222"/>
        <end position="340"/>
    </location>
</feature>
<sequence length="588" mass="64898">MLKFGMPRIELLDQNLINQIAAGEVIERPVSVVKELVENALDAGATRITIEIADGGKQLIKVSDNGCGMDAEDLAKCVVRHATSKIKTPEDLFRITTMGFRGEALPSIASVSNMRIISKPQGSAQPYACCLHLQDSAVDRSEKVSAPEGTTVIVQDLFASVPARLKFLKSAETEKSHIRDYLGKLMLSRADVAYTFISDGETALATQGGLAIDPELALRNAIGAVYGSRAAKSLRKVNLVLQDFAVSGYVSDPAVVTGSRSGQVFFVNNRYIISPLLNKAVDAAVSDLVYGGKYPYAVLFIRIAYEQVDVNVHPAKREVRFAESNKVFEAVRAAVRQAYHSYQEPQGRAETGTANLETTPYSAPELNLRYAPSPAANAANIPEYDPMPIQPSAAVFPASNAHPLRILGQANRLFIIALDGEDLLLIDQHAAHERIIYERLKTAERRRDKQLLLVPQNIELGQNLNKVLQENAETLRQFGFEWQDFDGTLLLRAIPLVELKNPVEQFFRETLEDLSEAAGGRSLPEREDYLLYTMACKAAVKDGDILTMTEMQKLIADLLALPNYQTCPHGRPTITYLGRDELARRFKR</sequence>
<evidence type="ECO:0000313" key="8">
    <source>
        <dbReference type="Proteomes" id="UP000269352"/>
    </source>
</evidence>
<dbReference type="SUPFAM" id="SSF55874">
    <property type="entry name" value="ATPase domain of HSP90 chaperone/DNA topoisomerase II/histidine kinase"/>
    <property type="match status" value="1"/>
</dbReference>
<evidence type="ECO:0000313" key="7">
    <source>
        <dbReference type="EMBL" id="GBR74435.1"/>
    </source>
</evidence>
<evidence type="ECO:0000256" key="4">
    <source>
        <dbReference type="HAMAP-Rule" id="MF_00149"/>
    </source>
</evidence>
<dbReference type="InterPro" id="IPR014762">
    <property type="entry name" value="DNA_mismatch_repair_CS"/>
</dbReference>
<dbReference type="Pfam" id="PF01119">
    <property type="entry name" value="DNA_mis_repair"/>
    <property type="match status" value="1"/>
</dbReference>
<comment type="similarity">
    <text evidence="1 4">Belongs to the DNA mismatch repair MutL/HexB family.</text>
</comment>
<dbReference type="Gene3D" id="3.30.565.10">
    <property type="entry name" value="Histidine kinase-like ATPase, C-terminal domain"/>
    <property type="match status" value="1"/>
</dbReference>
<proteinExistence type="inferred from homology"/>
<feature type="domain" description="MutL C-terminal dimerisation" evidence="5">
    <location>
        <begin position="406"/>
        <end position="546"/>
    </location>
</feature>
<dbReference type="InterPro" id="IPR020568">
    <property type="entry name" value="Ribosomal_Su5_D2-typ_SF"/>
</dbReference>
<dbReference type="Gene3D" id="3.30.1540.20">
    <property type="entry name" value="MutL, C-terminal domain, dimerisation subdomain"/>
    <property type="match status" value="1"/>
</dbReference>
<dbReference type="Pfam" id="PF13589">
    <property type="entry name" value="HATPase_c_3"/>
    <property type="match status" value="1"/>
</dbReference>
<dbReference type="InterPro" id="IPR014790">
    <property type="entry name" value="MutL_C"/>
</dbReference>
<keyword evidence="3 4" id="KW-0234">DNA repair</keyword>
<dbReference type="SMART" id="SM00853">
    <property type="entry name" value="MutL_C"/>
    <property type="match status" value="1"/>
</dbReference>
<dbReference type="EMBL" id="BGZN01000046">
    <property type="protein sequence ID" value="GBR74435.1"/>
    <property type="molecule type" value="Genomic_DNA"/>
</dbReference>
<dbReference type="InterPro" id="IPR038973">
    <property type="entry name" value="MutL/Mlh/Pms-like"/>
</dbReference>
<dbReference type="GO" id="GO:0140664">
    <property type="term" value="F:ATP-dependent DNA damage sensor activity"/>
    <property type="evidence" value="ECO:0007669"/>
    <property type="project" value="InterPro"/>
</dbReference>
<name>A0A388TC93_TERA1</name>
<dbReference type="Pfam" id="PF08676">
    <property type="entry name" value="MutL_C"/>
    <property type="match status" value="1"/>
</dbReference>
<dbReference type="PROSITE" id="PS00058">
    <property type="entry name" value="DNA_MISMATCH_REPAIR_1"/>
    <property type="match status" value="1"/>
</dbReference>
<dbReference type="InterPro" id="IPR002099">
    <property type="entry name" value="MutL/Mlh/PMS"/>
</dbReference>
<comment type="function">
    <text evidence="4">This protein is involved in the repair of mismatches in DNA. It is required for dam-dependent methyl-directed DNA mismatch repair. May act as a 'molecular matchmaker', a protein that promotes the formation of a stable complex between two or more DNA-binding proteins in an ATP-dependent manner without itself being part of a final effector complex.</text>
</comment>
<dbReference type="FunFam" id="3.30.565.10:FF:000003">
    <property type="entry name" value="DNA mismatch repair endonuclease MutL"/>
    <property type="match status" value="1"/>
</dbReference>
<gene>
    <name evidence="4 7" type="primary">mutL</name>
    <name evidence="7" type="ORF">NO1_1609</name>
</gene>
<dbReference type="InterPro" id="IPR037198">
    <property type="entry name" value="MutL_C_sf"/>
</dbReference>
<dbReference type="GO" id="GO:0016887">
    <property type="term" value="F:ATP hydrolysis activity"/>
    <property type="evidence" value="ECO:0007669"/>
    <property type="project" value="InterPro"/>
</dbReference>
<dbReference type="InterPro" id="IPR013507">
    <property type="entry name" value="DNA_mismatch_S5_2-like"/>
</dbReference>
<dbReference type="InterPro" id="IPR036890">
    <property type="entry name" value="HATPase_C_sf"/>
</dbReference>
<dbReference type="GO" id="GO:0005524">
    <property type="term" value="F:ATP binding"/>
    <property type="evidence" value="ECO:0007669"/>
    <property type="project" value="InterPro"/>
</dbReference>
<dbReference type="SUPFAM" id="SSF118116">
    <property type="entry name" value="DNA mismatch repair protein MutL"/>
    <property type="match status" value="1"/>
</dbReference>
<dbReference type="InterPro" id="IPR042120">
    <property type="entry name" value="MutL_C_dimsub"/>
</dbReference>
<evidence type="ECO:0000259" key="5">
    <source>
        <dbReference type="SMART" id="SM00853"/>
    </source>
</evidence>
<reference evidence="7 8" key="1">
    <citation type="journal article" date="2019" name="ISME J.">
        <title>Genome analyses of uncultured TG2/ZB3 bacteria in 'Margulisbacteria' specifically attached to ectosymbiotic spirochetes of protists in the termite gut.</title>
        <authorList>
            <person name="Utami Y.D."/>
            <person name="Kuwahara H."/>
            <person name="Igai K."/>
            <person name="Murakami T."/>
            <person name="Sugaya K."/>
            <person name="Morikawa T."/>
            <person name="Nagura Y."/>
            <person name="Yuki M."/>
            <person name="Deevong P."/>
            <person name="Inoue T."/>
            <person name="Kihara K."/>
            <person name="Lo N."/>
            <person name="Yamada A."/>
            <person name="Ohkuma M."/>
            <person name="Hongoh Y."/>
        </authorList>
    </citation>
    <scope>NUCLEOTIDE SEQUENCE [LARGE SCALE GENOMIC DNA]</scope>
    <source>
        <strain evidence="7">NkOx7-01</strain>
    </source>
</reference>
<dbReference type="InterPro" id="IPR042121">
    <property type="entry name" value="MutL_C_regsub"/>
</dbReference>
<dbReference type="PANTHER" id="PTHR10073">
    <property type="entry name" value="DNA MISMATCH REPAIR PROTEIN MLH, PMS, MUTL"/>
    <property type="match status" value="1"/>
</dbReference>
<dbReference type="PANTHER" id="PTHR10073:SF12">
    <property type="entry name" value="DNA MISMATCH REPAIR PROTEIN MLH1"/>
    <property type="match status" value="1"/>
</dbReference>
<dbReference type="SUPFAM" id="SSF54211">
    <property type="entry name" value="Ribosomal protein S5 domain 2-like"/>
    <property type="match status" value="1"/>
</dbReference>
<evidence type="ECO:0000259" key="6">
    <source>
        <dbReference type="SMART" id="SM01340"/>
    </source>
</evidence>
<dbReference type="NCBIfam" id="TIGR00585">
    <property type="entry name" value="mutl"/>
    <property type="match status" value="1"/>
</dbReference>
<accession>A0A388TC93</accession>
<evidence type="ECO:0000256" key="2">
    <source>
        <dbReference type="ARBA" id="ARBA00022763"/>
    </source>
</evidence>
<dbReference type="AlphaFoldDB" id="A0A388TC93"/>
<organism evidence="7 8">
    <name type="scientific">Termititenax aidoneus</name>
    <dbReference type="NCBI Taxonomy" id="2218524"/>
    <lineage>
        <taxon>Bacteria</taxon>
        <taxon>Bacillati</taxon>
        <taxon>Candidatus Margulisiibacteriota</taxon>
        <taxon>Candidatus Termititenacia</taxon>
        <taxon>Candidatus Termititenacales</taxon>
        <taxon>Candidatus Termititenacaceae</taxon>
        <taxon>Candidatus Termititenax</taxon>
    </lineage>
</organism>